<feature type="compositionally biased region" description="Polar residues" evidence="1">
    <location>
        <begin position="105"/>
        <end position="122"/>
    </location>
</feature>
<feature type="signal peptide" evidence="2">
    <location>
        <begin position="1"/>
        <end position="20"/>
    </location>
</feature>
<dbReference type="Proteomes" id="UP000054549">
    <property type="component" value="Unassembled WGS sequence"/>
</dbReference>
<keyword evidence="4" id="KW-1185">Reference proteome</keyword>
<evidence type="ECO:0000256" key="1">
    <source>
        <dbReference type="SAM" id="MobiDB-lite"/>
    </source>
</evidence>
<dbReference type="HOGENOM" id="CLU_1844580_0_0_1"/>
<dbReference type="EMBL" id="KN818329">
    <property type="protein sequence ID" value="KIL58808.1"/>
    <property type="molecule type" value="Genomic_DNA"/>
</dbReference>
<name>A0A0C2WR83_AMAMK</name>
<evidence type="ECO:0000313" key="4">
    <source>
        <dbReference type="Proteomes" id="UP000054549"/>
    </source>
</evidence>
<accession>A0A0C2WR83</accession>
<gene>
    <name evidence="3" type="ORF">M378DRAFT_15274</name>
</gene>
<dbReference type="AlphaFoldDB" id="A0A0C2WR83"/>
<reference evidence="3 4" key="1">
    <citation type="submission" date="2014-04" db="EMBL/GenBank/DDBJ databases">
        <title>Evolutionary Origins and Diversification of the Mycorrhizal Mutualists.</title>
        <authorList>
            <consortium name="DOE Joint Genome Institute"/>
            <consortium name="Mycorrhizal Genomics Consortium"/>
            <person name="Kohler A."/>
            <person name="Kuo A."/>
            <person name="Nagy L.G."/>
            <person name="Floudas D."/>
            <person name="Copeland A."/>
            <person name="Barry K.W."/>
            <person name="Cichocki N."/>
            <person name="Veneault-Fourrey C."/>
            <person name="LaButti K."/>
            <person name="Lindquist E.A."/>
            <person name="Lipzen A."/>
            <person name="Lundell T."/>
            <person name="Morin E."/>
            <person name="Murat C."/>
            <person name="Riley R."/>
            <person name="Ohm R."/>
            <person name="Sun H."/>
            <person name="Tunlid A."/>
            <person name="Henrissat B."/>
            <person name="Grigoriev I.V."/>
            <person name="Hibbett D.S."/>
            <person name="Martin F."/>
        </authorList>
    </citation>
    <scope>NUCLEOTIDE SEQUENCE [LARGE SCALE GENOMIC DNA]</scope>
    <source>
        <strain evidence="3 4">Koide BX008</strain>
    </source>
</reference>
<feature type="chain" id="PRO_5002158148" evidence="2">
    <location>
        <begin position="21"/>
        <end position="139"/>
    </location>
</feature>
<dbReference type="InParanoid" id="A0A0C2WR83"/>
<evidence type="ECO:0000256" key="2">
    <source>
        <dbReference type="SAM" id="SignalP"/>
    </source>
</evidence>
<evidence type="ECO:0000313" key="3">
    <source>
        <dbReference type="EMBL" id="KIL58808.1"/>
    </source>
</evidence>
<proteinExistence type="predicted"/>
<protein>
    <submittedName>
        <fullName evidence="3">Uncharacterized protein</fullName>
    </submittedName>
</protein>
<feature type="region of interest" description="Disordered" evidence="1">
    <location>
        <begin position="23"/>
        <end position="122"/>
    </location>
</feature>
<feature type="compositionally biased region" description="Pro residues" evidence="1">
    <location>
        <begin position="31"/>
        <end position="41"/>
    </location>
</feature>
<sequence>MRFANICLVSVSLLLVPAFGAPLNKGKQPDRTPPTFPPPAHLPLQHQHTYPPPPQPLRRLTHTYPPQHPPPAHSRFDPELPQHVIRPDPSPPRRQTHTYPPPNESPVNNQRQPARILGSNSRSWVKGLLNEVRHDSEGS</sequence>
<keyword evidence="2" id="KW-0732">Signal</keyword>
<organism evidence="3 4">
    <name type="scientific">Amanita muscaria (strain Koide BX008)</name>
    <dbReference type="NCBI Taxonomy" id="946122"/>
    <lineage>
        <taxon>Eukaryota</taxon>
        <taxon>Fungi</taxon>
        <taxon>Dikarya</taxon>
        <taxon>Basidiomycota</taxon>
        <taxon>Agaricomycotina</taxon>
        <taxon>Agaricomycetes</taxon>
        <taxon>Agaricomycetidae</taxon>
        <taxon>Agaricales</taxon>
        <taxon>Pluteineae</taxon>
        <taxon>Amanitaceae</taxon>
        <taxon>Amanita</taxon>
    </lineage>
</organism>